<comment type="caution">
    <text evidence="2">The sequence shown here is derived from an EMBL/GenBank/DDBJ whole genome shotgun (WGS) entry which is preliminary data.</text>
</comment>
<feature type="transmembrane region" description="Helical" evidence="1">
    <location>
        <begin position="114"/>
        <end position="139"/>
    </location>
</feature>
<keyword evidence="1" id="KW-0472">Membrane</keyword>
<keyword evidence="1" id="KW-1133">Transmembrane helix</keyword>
<evidence type="ECO:0000313" key="2">
    <source>
        <dbReference type="EMBL" id="TVU05910.1"/>
    </source>
</evidence>
<accession>A0A5J9T3H4</accession>
<evidence type="ECO:0000313" key="3">
    <source>
        <dbReference type="Proteomes" id="UP000324897"/>
    </source>
</evidence>
<evidence type="ECO:0000256" key="1">
    <source>
        <dbReference type="SAM" id="Phobius"/>
    </source>
</evidence>
<reference evidence="2 3" key="1">
    <citation type="journal article" date="2019" name="Sci. Rep.">
        <title>A high-quality genome of Eragrostis curvula grass provides insights into Poaceae evolution and supports new strategies to enhance forage quality.</title>
        <authorList>
            <person name="Carballo J."/>
            <person name="Santos B.A.C.M."/>
            <person name="Zappacosta D."/>
            <person name="Garbus I."/>
            <person name="Selva J.P."/>
            <person name="Gallo C.A."/>
            <person name="Diaz A."/>
            <person name="Albertini E."/>
            <person name="Caccamo M."/>
            <person name="Echenique V."/>
        </authorList>
    </citation>
    <scope>NUCLEOTIDE SEQUENCE [LARGE SCALE GENOMIC DNA]</scope>
    <source>
        <strain evidence="3">cv. Victoria</strain>
        <tissue evidence="2">Leaf</tissue>
    </source>
</reference>
<feature type="transmembrane region" description="Helical" evidence="1">
    <location>
        <begin position="32"/>
        <end position="56"/>
    </location>
</feature>
<dbReference type="AlphaFoldDB" id="A0A5J9T3H4"/>
<organism evidence="2 3">
    <name type="scientific">Eragrostis curvula</name>
    <name type="common">weeping love grass</name>
    <dbReference type="NCBI Taxonomy" id="38414"/>
    <lineage>
        <taxon>Eukaryota</taxon>
        <taxon>Viridiplantae</taxon>
        <taxon>Streptophyta</taxon>
        <taxon>Embryophyta</taxon>
        <taxon>Tracheophyta</taxon>
        <taxon>Spermatophyta</taxon>
        <taxon>Magnoliopsida</taxon>
        <taxon>Liliopsida</taxon>
        <taxon>Poales</taxon>
        <taxon>Poaceae</taxon>
        <taxon>PACMAD clade</taxon>
        <taxon>Chloridoideae</taxon>
        <taxon>Eragrostideae</taxon>
        <taxon>Eragrostidinae</taxon>
        <taxon>Eragrostis</taxon>
    </lineage>
</organism>
<dbReference type="Proteomes" id="UP000324897">
    <property type="component" value="Unassembled WGS sequence"/>
</dbReference>
<keyword evidence="1" id="KW-0812">Transmembrane</keyword>
<sequence length="194" mass="19781">MAAAVSKAAAPASATPPLPESARPYLAKAKTLMCLCLASAWVGGAGAGAADLTLAFCADPVVFAAFFVASLGGILVSSVLYCVVWVLLLRAALCGVNSTPKLKKACGPILRKMLLDIAMLDYLGSLILVSLSAIGSLVLMELSMESHPGRIGTIILHAAVLGSAAIAVFLILPPTMLKLWRMMSGGAEAAGSIV</sequence>
<keyword evidence="3" id="KW-1185">Reference proteome</keyword>
<dbReference type="EMBL" id="RWGY01000051">
    <property type="protein sequence ID" value="TVU05910.1"/>
    <property type="molecule type" value="Genomic_DNA"/>
</dbReference>
<gene>
    <name evidence="2" type="ORF">EJB05_49095</name>
</gene>
<dbReference type="Gramene" id="TVU05910">
    <property type="protein sequence ID" value="TVU05910"/>
    <property type="gene ID" value="EJB05_49095"/>
</dbReference>
<proteinExistence type="predicted"/>
<feature type="transmembrane region" description="Helical" evidence="1">
    <location>
        <begin position="151"/>
        <end position="172"/>
    </location>
</feature>
<name>A0A5J9T3H4_9POAL</name>
<feature type="transmembrane region" description="Helical" evidence="1">
    <location>
        <begin position="62"/>
        <end position="93"/>
    </location>
</feature>
<protein>
    <submittedName>
        <fullName evidence="2">Uncharacterized protein</fullName>
    </submittedName>
</protein>